<comment type="caution">
    <text evidence="2">The sequence shown here is derived from an EMBL/GenBank/DDBJ whole genome shotgun (WGS) entry which is preliminary data.</text>
</comment>
<organism evidence="2 3">
    <name type="scientific">Adineta ricciae</name>
    <name type="common">Rotifer</name>
    <dbReference type="NCBI Taxonomy" id="249248"/>
    <lineage>
        <taxon>Eukaryota</taxon>
        <taxon>Metazoa</taxon>
        <taxon>Spiralia</taxon>
        <taxon>Gnathifera</taxon>
        <taxon>Rotifera</taxon>
        <taxon>Eurotatoria</taxon>
        <taxon>Bdelloidea</taxon>
        <taxon>Adinetida</taxon>
        <taxon>Adinetidae</taxon>
        <taxon>Adineta</taxon>
    </lineage>
</organism>
<keyword evidence="3" id="KW-1185">Reference proteome</keyword>
<sequence>ALLSVDDTPLILHHSMQNDEIYPSQEFHTHPKYWSECQQDILESAANFHYVLLPLKPAFPELTALLLVAITIPIPSTMCERIFSNPALLDSSKFRQVPYRQIPAGISEEISDQFLAVSSSNFAGNGQEMTGTYVRTSGRNPAARKWSENEPNRPEPTVP</sequence>
<gene>
    <name evidence="2" type="ORF">XAT740_LOCUS34635</name>
</gene>
<accession>A0A815LI35</accession>
<dbReference type="EMBL" id="CAJNOR010003402">
    <property type="protein sequence ID" value="CAF1410248.1"/>
    <property type="molecule type" value="Genomic_DNA"/>
</dbReference>
<dbReference type="Proteomes" id="UP000663828">
    <property type="component" value="Unassembled WGS sequence"/>
</dbReference>
<name>A0A815LI35_ADIRI</name>
<dbReference type="AlphaFoldDB" id="A0A815LI35"/>
<evidence type="ECO:0000313" key="2">
    <source>
        <dbReference type="EMBL" id="CAF1410248.1"/>
    </source>
</evidence>
<evidence type="ECO:0000256" key="1">
    <source>
        <dbReference type="SAM" id="MobiDB-lite"/>
    </source>
</evidence>
<protein>
    <submittedName>
        <fullName evidence="2">Uncharacterized protein</fullName>
    </submittedName>
</protein>
<evidence type="ECO:0000313" key="3">
    <source>
        <dbReference type="Proteomes" id="UP000663828"/>
    </source>
</evidence>
<proteinExistence type="predicted"/>
<feature type="region of interest" description="Disordered" evidence="1">
    <location>
        <begin position="137"/>
        <end position="159"/>
    </location>
</feature>
<reference evidence="2" key="1">
    <citation type="submission" date="2021-02" db="EMBL/GenBank/DDBJ databases">
        <authorList>
            <person name="Nowell W R."/>
        </authorList>
    </citation>
    <scope>NUCLEOTIDE SEQUENCE</scope>
</reference>
<feature type="non-terminal residue" evidence="2">
    <location>
        <position position="1"/>
    </location>
</feature>